<evidence type="ECO:0000313" key="1">
    <source>
        <dbReference type="EMBL" id="KAK8579169.1"/>
    </source>
</evidence>
<reference evidence="1 2" key="1">
    <citation type="journal article" date="2024" name="G3 (Bethesda)">
        <title>Genome assembly of Hibiscus sabdariffa L. provides insights into metabolisms of medicinal natural products.</title>
        <authorList>
            <person name="Kim T."/>
        </authorList>
    </citation>
    <scope>NUCLEOTIDE SEQUENCE [LARGE SCALE GENOMIC DNA]</scope>
    <source>
        <strain evidence="1">TK-2024</strain>
        <tissue evidence="1">Old leaves</tissue>
    </source>
</reference>
<keyword evidence="2" id="KW-1185">Reference proteome</keyword>
<comment type="caution">
    <text evidence="1">The sequence shown here is derived from an EMBL/GenBank/DDBJ whole genome shotgun (WGS) entry which is preliminary data.</text>
</comment>
<name>A0ABR2FE37_9ROSI</name>
<organism evidence="1 2">
    <name type="scientific">Hibiscus sabdariffa</name>
    <name type="common">roselle</name>
    <dbReference type="NCBI Taxonomy" id="183260"/>
    <lineage>
        <taxon>Eukaryota</taxon>
        <taxon>Viridiplantae</taxon>
        <taxon>Streptophyta</taxon>
        <taxon>Embryophyta</taxon>
        <taxon>Tracheophyta</taxon>
        <taxon>Spermatophyta</taxon>
        <taxon>Magnoliopsida</taxon>
        <taxon>eudicotyledons</taxon>
        <taxon>Gunneridae</taxon>
        <taxon>Pentapetalae</taxon>
        <taxon>rosids</taxon>
        <taxon>malvids</taxon>
        <taxon>Malvales</taxon>
        <taxon>Malvaceae</taxon>
        <taxon>Malvoideae</taxon>
        <taxon>Hibiscus</taxon>
    </lineage>
</organism>
<dbReference type="Proteomes" id="UP001472677">
    <property type="component" value="Unassembled WGS sequence"/>
</dbReference>
<gene>
    <name evidence="1" type="ORF">V6N12_069498</name>
</gene>
<accession>A0ABR2FE37</accession>
<proteinExistence type="predicted"/>
<protein>
    <submittedName>
        <fullName evidence="1">Uncharacterized protein</fullName>
    </submittedName>
</protein>
<sequence length="101" mass="11019">MMDQPNSVEDSLLNPLSCRGRLLADEVGATLGSGPVHFHQLSPTLVLVQSSEEAGSLVLGQFWVQCSLMEMLVSLGQVQCVLNIQAQQLRLIRDLMVLSRA</sequence>
<dbReference type="EMBL" id="JBBPBM010000006">
    <property type="protein sequence ID" value="KAK8579169.1"/>
    <property type="molecule type" value="Genomic_DNA"/>
</dbReference>
<evidence type="ECO:0000313" key="2">
    <source>
        <dbReference type="Proteomes" id="UP001472677"/>
    </source>
</evidence>